<reference evidence="1 2" key="1">
    <citation type="journal article" date="2018" name="MBio">
        <title>Comparative Genomics Reveals the Core Gene Toolbox for the Fungus-Insect Symbiosis.</title>
        <authorList>
            <person name="Wang Y."/>
            <person name="Stata M."/>
            <person name="Wang W."/>
            <person name="Stajich J.E."/>
            <person name="White M.M."/>
            <person name="Moncalvo J.M."/>
        </authorList>
    </citation>
    <scope>NUCLEOTIDE SEQUENCE [LARGE SCALE GENOMIC DNA]</scope>
    <source>
        <strain evidence="1 2">SC-DP-2</strain>
    </source>
</reference>
<sequence>EYTNEIVNLETEDETEAHRLRIKYMSEVLFPSINAITSNSTGKMKAKFDAARNRTSDLPDSGRPYEPKGYNVKLFVRRI</sequence>
<gene>
    <name evidence="1" type="ORF">BB560_005394</name>
</gene>
<accession>A0A2T9Z6I5</accession>
<evidence type="ECO:0000313" key="2">
    <source>
        <dbReference type="Proteomes" id="UP000245609"/>
    </source>
</evidence>
<dbReference type="EMBL" id="MBFS01002172">
    <property type="protein sequence ID" value="PVV00162.1"/>
    <property type="molecule type" value="Genomic_DNA"/>
</dbReference>
<organism evidence="1 2">
    <name type="scientific">Smittium megazygosporum</name>
    <dbReference type="NCBI Taxonomy" id="133381"/>
    <lineage>
        <taxon>Eukaryota</taxon>
        <taxon>Fungi</taxon>
        <taxon>Fungi incertae sedis</taxon>
        <taxon>Zoopagomycota</taxon>
        <taxon>Kickxellomycotina</taxon>
        <taxon>Harpellomycetes</taxon>
        <taxon>Harpellales</taxon>
        <taxon>Legeriomycetaceae</taxon>
        <taxon>Smittium</taxon>
    </lineage>
</organism>
<proteinExistence type="predicted"/>
<feature type="non-terminal residue" evidence="1">
    <location>
        <position position="1"/>
    </location>
</feature>
<dbReference type="AlphaFoldDB" id="A0A2T9Z6I5"/>
<comment type="caution">
    <text evidence="1">The sequence shown here is derived from an EMBL/GenBank/DDBJ whole genome shotgun (WGS) entry which is preliminary data.</text>
</comment>
<dbReference type="Proteomes" id="UP000245609">
    <property type="component" value="Unassembled WGS sequence"/>
</dbReference>
<name>A0A2T9Z6I5_9FUNG</name>
<evidence type="ECO:0000313" key="1">
    <source>
        <dbReference type="EMBL" id="PVV00162.1"/>
    </source>
</evidence>
<keyword evidence="2" id="KW-1185">Reference proteome</keyword>
<protein>
    <submittedName>
        <fullName evidence="1">Uncharacterized protein</fullName>
    </submittedName>
</protein>